<accession>A0A3L6QQN7</accession>
<proteinExistence type="predicted"/>
<evidence type="ECO:0000313" key="3">
    <source>
        <dbReference type="Proteomes" id="UP000275267"/>
    </source>
</evidence>
<dbReference type="InterPro" id="IPR016460">
    <property type="entry name" value="COPB1"/>
</dbReference>
<dbReference type="AlphaFoldDB" id="A0A3L6QQN7"/>
<dbReference type="Pfam" id="PF01602">
    <property type="entry name" value="Adaptin_N"/>
    <property type="match status" value="1"/>
</dbReference>
<dbReference type="OrthoDB" id="668263at2759"/>
<keyword evidence="3" id="KW-1185">Reference proteome</keyword>
<reference evidence="3" key="1">
    <citation type="journal article" date="2019" name="Nat. Commun.">
        <title>The genome of broomcorn millet.</title>
        <authorList>
            <person name="Zou C."/>
            <person name="Miki D."/>
            <person name="Li D."/>
            <person name="Tang Q."/>
            <person name="Xiao L."/>
            <person name="Rajput S."/>
            <person name="Deng P."/>
            <person name="Jia W."/>
            <person name="Huang R."/>
            <person name="Zhang M."/>
            <person name="Sun Y."/>
            <person name="Hu J."/>
            <person name="Fu X."/>
            <person name="Schnable P.S."/>
            <person name="Li F."/>
            <person name="Zhang H."/>
            <person name="Feng B."/>
            <person name="Zhu X."/>
            <person name="Liu R."/>
            <person name="Schnable J.C."/>
            <person name="Zhu J.-K."/>
            <person name="Zhang H."/>
        </authorList>
    </citation>
    <scope>NUCLEOTIDE SEQUENCE [LARGE SCALE GENOMIC DNA]</scope>
</reference>
<dbReference type="GO" id="GO:0030126">
    <property type="term" value="C:COPI vesicle coat"/>
    <property type="evidence" value="ECO:0007669"/>
    <property type="project" value="TreeGrafter"/>
</dbReference>
<sequence>MQNTPPCGDFWMIMANLESENPVANIAAMNHALVLIDGGKLPEPQLVCRLIAGLVSNLEKPHHEIATKKGFRSILKAISDAITSNNINMDSALGEALHAIQCYLMNEALRRIQHHASMVRLWKVRDQLTAVKVMYIFFHSSPGIINDTRCVRAFASLILSPHTAVVYACAGALPSLSRVVPGFAFAMARAYCNILIVFPPQLSLQIPSVVLILDRLKQICMTMVDHPGFDDLAMDVLGALANRNFAVRRKVLNLAVSLLTPRNIVDVLWFLKNELDLAATADIPIEYQQMLAEAIRECQSAYPESIMRFILDPKYLVFIDCICYIKEIMDRNPMLRAQLLKGILRVLRHVRSSPVCAAAVWAISVCSESLLEARGSFDAILSLFEDLLKRRDMEKLIHGDTEVEHEYMLPRDYYGVKDRDAQGDHLKPWLMEMEELLFVHIGLTQKADGCYAIASSSKGSSSSDNVSLFIPSLDHTDNLEILVQSGDVLLADFVDDILSMLLEKDGV</sequence>
<evidence type="ECO:0000259" key="1">
    <source>
        <dbReference type="Pfam" id="PF01602"/>
    </source>
</evidence>
<dbReference type="InterPro" id="IPR016024">
    <property type="entry name" value="ARM-type_fold"/>
</dbReference>
<dbReference type="SUPFAM" id="SSF48371">
    <property type="entry name" value="ARM repeat"/>
    <property type="match status" value="1"/>
</dbReference>
<dbReference type="EMBL" id="PQIB02000011">
    <property type="protein sequence ID" value="RLM86160.1"/>
    <property type="molecule type" value="Genomic_DNA"/>
</dbReference>
<dbReference type="Proteomes" id="UP000275267">
    <property type="component" value="Unassembled WGS sequence"/>
</dbReference>
<name>A0A3L6QQN7_PANMI</name>
<dbReference type="InterPro" id="IPR011989">
    <property type="entry name" value="ARM-like"/>
</dbReference>
<evidence type="ECO:0000313" key="2">
    <source>
        <dbReference type="EMBL" id="RLM86160.1"/>
    </source>
</evidence>
<gene>
    <name evidence="2" type="ORF">C2845_PM04G05870</name>
</gene>
<dbReference type="STRING" id="4540.A0A3L6QQN7"/>
<protein>
    <submittedName>
        <fullName evidence="2">Coatomer subunit beta-2-like</fullName>
    </submittedName>
</protein>
<dbReference type="GO" id="GO:0006891">
    <property type="term" value="P:intra-Golgi vesicle-mediated transport"/>
    <property type="evidence" value="ECO:0007669"/>
    <property type="project" value="TreeGrafter"/>
</dbReference>
<feature type="domain" description="Clathrin/coatomer adaptor adaptin-like N-terminal" evidence="1">
    <location>
        <begin position="76"/>
        <end position="382"/>
    </location>
</feature>
<dbReference type="GO" id="GO:0006888">
    <property type="term" value="P:endoplasmic reticulum to Golgi vesicle-mediated transport"/>
    <property type="evidence" value="ECO:0007669"/>
    <property type="project" value="TreeGrafter"/>
</dbReference>
<dbReference type="InterPro" id="IPR002553">
    <property type="entry name" value="Clathrin/coatomer_adapt-like_N"/>
</dbReference>
<comment type="caution">
    <text evidence="2">The sequence shown here is derived from an EMBL/GenBank/DDBJ whole genome shotgun (WGS) entry which is preliminary data.</text>
</comment>
<dbReference type="PANTHER" id="PTHR10635:SF3">
    <property type="entry name" value="COATOMER SUBUNIT BETA-1"/>
    <property type="match status" value="1"/>
</dbReference>
<dbReference type="PANTHER" id="PTHR10635">
    <property type="entry name" value="COATOMER SUBUNIT BETA"/>
    <property type="match status" value="1"/>
</dbReference>
<organism evidence="2 3">
    <name type="scientific">Panicum miliaceum</name>
    <name type="common">Proso millet</name>
    <name type="synonym">Broomcorn millet</name>
    <dbReference type="NCBI Taxonomy" id="4540"/>
    <lineage>
        <taxon>Eukaryota</taxon>
        <taxon>Viridiplantae</taxon>
        <taxon>Streptophyta</taxon>
        <taxon>Embryophyta</taxon>
        <taxon>Tracheophyta</taxon>
        <taxon>Spermatophyta</taxon>
        <taxon>Magnoliopsida</taxon>
        <taxon>Liliopsida</taxon>
        <taxon>Poales</taxon>
        <taxon>Poaceae</taxon>
        <taxon>PACMAD clade</taxon>
        <taxon>Panicoideae</taxon>
        <taxon>Panicodae</taxon>
        <taxon>Paniceae</taxon>
        <taxon>Panicinae</taxon>
        <taxon>Panicum</taxon>
        <taxon>Panicum sect. Panicum</taxon>
    </lineage>
</organism>
<dbReference type="GO" id="GO:0006886">
    <property type="term" value="P:intracellular protein transport"/>
    <property type="evidence" value="ECO:0007669"/>
    <property type="project" value="InterPro"/>
</dbReference>
<dbReference type="Gene3D" id="1.25.10.10">
    <property type="entry name" value="Leucine-rich Repeat Variant"/>
    <property type="match status" value="1"/>
</dbReference>